<comment type="subcellular location">
    <subcellularLocation>
        <location evidence="1">Membrane</location>
        <topology evidence="1">Multi-pass membrane protein</topology>
    </subcellularLocation>
</comment>
<dbReference type="PANTHER" id="PTHR10582">
    <property type="entry name" value="TRANSIENT RECEPTOR POTENTIAL ION CHANNEL PROTEIN"/>
    <property type="match status" value="1"/>
</dbReference>
<keyword evidence="9" id="KW-1185">Reference proteome</keyword>
<dbReference type="PANTHER" id="PTHR10582:SF2">
    <property type="entry name" value="INACTIVE"/>
    <property type="match status" value="1"/>
</dbReference>
<evidence type="ECO:0000256" key="1">
    <source>
        <dbReference type="ARBA" id="ARBA00004141"/>
    </source>
</evidence>
<keyword evidence="2 6" id="KW-0812">Transmembrane</keyword>
<keyword evidence="5 6" id="KW-0472">Membrane</keyword>
<feature type="domain" description="Ion transport" evidence="7">
    <location>
        <begin position="457"/>
        <end position="615"/>
    </location>
</feature>
<proteinExistence type="predicted"/>
<dbReference type="GO" id="GO:0098703">
    <property type="term" value="P:calcium ion import across plasma membrane"/>
    <property type="evidence" value="ECO:0007669"/>
    <property type="project" value="TreeGrafter"/>
</dbReference>
<dbReference type="VEuPathDB" id="FungiDB:RhiirFUN_022702"/>
<evidence type="ECO:0000259" key="7">
    <source>
        <dbReference type="Pfam" id="PF00520"/>
    </source>
</evidence>
<dbReference type="Pfam" id="PF00520">
    <property type="entry name" value="Ion_trans"/>
    <property type="match status" value="1"/>
</dbReference>
<dbReference type="VEuPathDB" id="FungiDB:RhiirA1_466208"/>
<feature type="transmembrane region" description="Helical" evidence="6">
    <location>
        <begin position="484"/>
        <end position="503"/>
    </location>
</feature>
<dbReference type="GO" id="GO:0005216">
    <property type="term" value="F:monoatomic ion channel activity"/>
    <property type="evidence" value="ECO:0007669"/>
    <property type="project" value="InterPro"/>
</dbReference>
<dbReference type="VEuPathDB" id="FungiDB:FUN_018010"/>
<accession>A0A2I1G824</accession>
<dbReference type="VEuPathDB" id="FungiDB:FUN_017390"/>
<protein>
    <recommendedName>
        <fullName evidence="7">Ion transport domain-containing protein</fullName>
    </recommendedName>
</protein>
<evidence type="ECO:0000256" key="3">
    <source>
        <dbReference type="ARBA" id="ARBA00022737"/>
    </source>
</evidence>
<dbReference type="Gene3D" id="1.10.287.70">
    <property type="match status" value="1"/>
</dbReference>
<evidence type="ECO:0000256" key="4">
    <source>
        <dbReference type="ARBA" id="ARBA00022989"/>
    </source>
</evidence>
<dbReference type="InterPro" id="IPR005821">
    <property type="entry name" value="Ion_trans_dom"/>
</dbReference>
<evidence type="ECO:0000256" key="5">
    <source>
        <dbReference type="ARBA" id="ARBA00023136"/>
    </source>
</evidence>
<sequence>MNDASSYIVPMNTNNIIESNRNSITDKPHNNKPITKIEISPGGRYLVTYSQDDHSVVGWNIDVDEGQLKPNDSVKINYEIKQICVSDDKKLAYINNDRTLIKYFIDIRKYIKPYYCTFNSKGEFVLFVLYRESHLFIYIYSTQTNNNKLKRKRIYELPEDFELTELITRYDKLYLFSNDYAYEWDTSITGIFIRMFGINTTKNFIGINTKFETKNVRIFSNDKFICLKIEDEIIVYSIELRISIATLDINNDIQLYNFMKHTGLCLVLLQLFDRIPNKGIWKSIMDYCWKESLDRLNIENPLPNNIRTINNYGFGILDGNVWKIKVENVISKINFPLQISDEIIENWIKEDFEHLNAHLFSPYMNAIRKLFDVASSNYVQKRELEFNQWKIKIDDDEIELQVLKDKWYRTSTKFDCDYSNFEKYLISSSLFDNEIRQFIYSPKKWFLNYWNFFDIKLLLFFRAFEYFGIYFAIIVGVAKQLISFLVILFIIIISFAHAFLVLLKPKLAYVLDQPTINDDPNNPWNLNNQINGTTAQNASFIQAPDENTNMFTDYGTALFAIYLFLTGDPSALSNKWPYKEHPALVILIVLFSFMIVVFLMNLFIGLLNIAIEKDNNRISYLMQKAERQSRLKFKTNEKIMFDFLEDANNWVRLWSRIFIRLFDLHTEYYMKRKKIINSTRYLINQKKNQKKCN</sequence>
<dbReference type="InterPro" id="IPR024862">
    <property type="entry name" value="TRPV"/>
</dbReference>
<evidence type="ECO:0000256" key="2">
    <source>
        <dbReference type="ARBA" id="ARBA00022692"/>
    </source>
</evidence>
<gene>
    <name evidence="8" type="ORF">RhiirA4_507124</name>
</gene>
<dbReference type="GO" id="GO:0005886">
    <property type="term" value="C:plasma membrane"/>
    <property type="evidence" value="ECO:0007669"/>
    <property type="project" value="TreeGrafter"/>
</dbReference>
<dbReference type="SUPFAM" id="SSF50960">
    <property type="entry name" value="TolB, C-terminal domain"/>
    <property type="match status" value="1"/>
</dbReference>
<dbReference type="SUPFAM" id="SSF81324">
    <property type="entry name" value="Voltage-gated potassium channels"/>
    <property type="match status" value="1"/>
</dbReference>
<comment type="caution">
    <text evidence="8">The sequence shown here is derived from an EMBL/GenBank/DDBJ whole genome shotgun (WGS) entry which is preliminary data.</text>
</comment>
<name>A0A2I1G824_9GLOM</name>
<keyword evidence="4 6" id="KW-1133">Transmembrane helix</keyword>
<evidence type="ECO:0000313" key="9">
    <source>
        <dbReference type="Proteomes" id="UP000234323"/>
    </source>
</evidence>
<dbReference type="EMBL" id="LLXI01000216">
    <property type="protein sequence ID" value="PKY42784.1"/>
    <property type="molecule type" value="Genomic_DNA"/>
</dbReference>
<feature type="transmembrane region" description="Helical" evidence="6">
    <location>
        <begin position="584"/>
        <end position="611"/>
    </location>
</feature>
<dbReference type="AlphaFoldDB" id="A0A2I1G824"/>
<feature type="transmembrane region" description="Helical" evidence="6">
    <location>
        <begin position="457"/>
        <end position="477"/>
    </location>
</feature>
<evidence type="ECO:0000256" key="6">
    <source>
        <dbReference type="SAM" id="Phobius"/>
    </source>
</evidence>
<reference evidence="8 9" key="1">
    <citation type="submission" date="2015-10" db="EMBL/GenBank/DDBJ databases">
        <title>Genome analyses suggest a sexual origin of heterokaryosis in a supposedly ancient asexual fungus.</title>
        <authorList>
            <person name="Ropars J."/>
            <person name="Sedzielewska K."/>
            <person name="Noel J."/>
            <person name="Charron P."/>
            <person name="Farinelli L."/>
            <person name="Marton T."/>
            <person name="Kruger M."/>
            <person name="Pelin A."/>
            <person name="Brachmann A."/>
            <person name="Corradi N."/>
        </authorList>
    </citation>
    <scope>NUCLEOTIDE SEQUENCE [LARGE SCALE GENOMIC DNA]</scope>
    <source>
        <strain evidence="8 9">A4</strain>
    </source>
</reference>
<keyword evidence="3" id="KW-0677">Repeat</keyword>
<dbReference type="VEuPathDB" id="FungiDB:RhiirA1_508756"/>
<organism evidence="8 9">
    <name type="scientific">Rhizophagus irregularis</name>
    <dbReference type="NCBI Taxonomy" id="588596"/>
    <lineage>
        <taxon>Eukaryota</taxon>
        <taxon>Fungi</taxon>
        <taxon>Fungi incertae sedis</taxon>
        <taxon>Mucoromycota</taxon>
        <taxon>Glomeromycotina</taxon>
        <taxon>Glomeromycetes</taxon>
        <taxon>Glomerales</taxon>
        <taxon>Glomeraceae</taxon>
        <taxon>Rhizophagus</taxon>
    </lineage>
</organism>
<dbReference type="Proteomes" id="UP000234323">
    <property type="component" value="Unassembled WGS sequence"/>
</dbReference>
<evidence type="ECO:0000313" key="8">
    <source>
        <dbReference type="EMBL" id="PKY42784.1"/>
    </source>
</evidence>